<feature type="transmembrane region" description="Helical" evidence="6">
    <location>
        <begin position="120"/>
        <end position="139"/>
    </location>
</feature>
<dbReference type="Pfam" id="PF01027">
    <property type="entry name" value="Bax1-I"/>
    <property type="match status" value="1"/>
</dbReference>
<gene>
    <name evidence="7" type="ORF">SPPG_09077</name>
</gene>
<feature type="transmembrane region" description="Helical" evidence="6">
    <location>
        <begin position="62"/>
        <end position="80"/>
    </location>
</feature>
<dbReference type="PANTHER" id="PTHR23291:SF32">
    <property type="entry name" value="BAX INHIBITOR 1"/>
    <property type="match status" value="1"/>
</dbReference>
<dbReference type="GO" id="GO:0016020">
    <property type="term" value="C:membrane"/>
    <property type="evidence" value="ECO:0007669"/>
    <property type="project" value="UniProtKB-SubCell"/>
</dbReference>
<comment type="similarity">
    <text evidence="2 6">Belongs to the BI1 family.</text>
</comment>
<feature type="transmembrane region" description="Helical" evidence="6">
    <location>
        <begin position="151"/>
        <end position="169"/>
    </location>
</feature>
<dbReference type="PANTHER" id="PTHR23291">
    <property type="entry name" value="BAX INHIBITOR-RELATED"/>
    <property type="match status" value="1"/>
</dbReference>
<protein>
    <recommendedName>
        <fullName evidence="9">Bax inhibitor 1</fullName>
    </recommendedName>
</protein>
<dbReference type="RefSeq" id="XP_016610572.1">
    <property type="nucleotide sequence ID" value="XM_016757231.1"/>
</dbReference>
<dbReference type="VEuPathDB" id="FungiDB:SPPG_09077"/>
<evidence type="ECO:0000256" key="6">
    <source>
        <dbReference type="RuleBase" id="RU004379"/>
    </source>
</evidence>
<dbReference type="GeneID" id="27692202"/>
<evidence type="ECO:0000256" key="4">
    <source>
        <dbReference type="ARBA" id="ARBA00022989"/>
    </source>
</evidence>
<dbReference type="InterPro" id="IPR006214">
    <property type="entry name" value="Bax_inhibitor_1-related"/>
</dbReference>
<evidence type="ECO:0000313" key="7">
    <source>
        <dbReference type="EMBL" id="KND02533.1"/>
    </source>
</evidence>
<evidence type="ECO:0000256" key="2">
    <source>
        <dbReference type="ARBA" id="ARBA00010350"/>
    </source>
</evidence>
<dbReference type="OMA" id="SRDFIMH"/>
<feature type="transmembrane region" description="Helical" evidence="6">
    <location>
        <begin position="92"/>
        <end position="114"/>
    </location>
</feature>
<dbReference type="EMBL" id="KQ257453">
    <property type="protein sequence ID" value="KND02533.1"/>
    <property type="molecule type" value="Genomic_DNA"/>
</dbReference>
<dbReference type="Proteomes" id="UP000053201">
    <property type="component" value="Unassembled WGS sequence"/>
</dbReference>
<sequence length="248" mass="27387">MSAPGFSFFSTSPASSMRWDNLKMNLSPSIQHHVRNVYTNLAVMLAISSLGAYLNMSGIIRGGTWSLVGCMGTLIAFSLTPPNPSNENWRKYLLYGFALSKGLSLGPLLSFSLYVNPGTVFTALLGTCLIFACFSLSVLTAPSRNVLYTRGLLSTAAMLLAGLGLLNIFVGSKAIFNVELYLGLMVFAGYVVYDTQLMIAKAELGSRDYLRHSMELYVDLVAIFVRVLLILNKRAEEKDKRKRNEKRR</sequence>
<comment type="subcellular location">
    <subcellularLocation>
        <location evidence="1">Membrane</location>
        <topology evidence="1">Multi-pass membrane protein</topology>
    </subcellularLocation>
</comment>
<dbReference type="OrthoDB" id="1277691at2759"/>
<dbReference type="eggNOG" id="KOG1629">
    <property type="taxonomic scope" value="Eukaryota"/>
</dbReference>
<evidence type="ECO:0000256" key="3">
    <source>
        <dbReference type="ARBA" id="ARBA00022692"/>
    </source>
</evidence>
<dbReference type="AlphaFoldDB" id="A0A0L0HN93"/>
<dbReference type="CDD" id="cd10430">
    <property type="entry name" value="BI-1"/>
    <property type="match status" value="1"/>
</dbReference>
<organism evidence="7 8">
    <name type="scientific">Spizellomyces punctatus (strain DAOM BR117)</name>
    <dbReference type="NCBI Taxonomy" id="645134"/>
    <lineage>
        <taxon>Eukaryota</taxon>
        <taxon>Fungi</taxon>
        <taxon>Fungi incertae sedis</taxon>
        <taxon>Chytridiomycota</taxon>
        <taxon>Chytridiomycota incertae sedis</taxon>
        <taxon>Chytridiomycetes</taxon>
        <taxon>Spizellomycetales</taxon>
        <taxon>Spizellomycetaceae</taxon>
        <taxon>Spizellomyces</taxon>
    </lineage>
</organism>
<name>A0A0L0HN93_SPIPD</name>
<evidence type="ECO:0000313" key="8">
    <source>
        <dbReference type="Proteomes" id="UP000053201"/>
    </source>
</evidence>
<keyword evidence="5 6" id="KW-0472">Membrane</keyword>
<keyword evidence="4 6" id="KW-1133">Transmembrane helix</keyword>
<reference evidence="7 8" key="1">
    <citation type="submission" date="2009-08" db="EMBL/GenBank/DDBJ databases">
        <title>The Genome Sequence of Spizellomyces punctatus strain DAOM BR117.</title>
        <authorList>
            <consortium name="The Broad Institute Genome Sequencing Platform"/>
            <person name="Russ C."/>
            <person name="Cuomo C."/>
            <person name="Shea T."/>
            <person name="Young S.K."/>
            <person name="Zeng Q."/>
            <person name="Koehrsen M."/>
            <person name="Haas B."/>
            <person name="Borodovsky M."/>
            <person name="Guigo R."/>
            <person name="Alvarado L."/>
            <person name="Berlin A."/>
            <person name="Bochicchio J."/>
            <person name="Borenstein D."/>
            <person name="Chapman S."/>
            <person name="Chen Z."/>
            <person name="Engels R."/>
            <person name="Freedman E."/>
            <person name="Gellesch M."/>
            <person name="Goldberg J."/>
            <person name="Griggs A."/>
            <person name="Gujja S."/>
            <person name="Heiman D."/>
            <person name="Hepburn T."/>
            <person name="Howarth C."/>
            <person name="Jen D."/>
            <person name="Larson L."/>
            <person name="Lewis B."/>
            <person name="Mehta T."/>
            <person name="Park D."/>
            <person name="Pearson M."/>
            <person name="Roberts A."/>
            <person name="Saif S."/>
            <person name="Shenoy N."/>
            <person name="Sisk P."/>
            <person name="Stolte C."/>
            <person name="Sykes S."/>
            <person name="Thomson T."/>
            <person name="Walk T."/>
            <person name="White J."/>
            <person name="Yandava C."/>
            <person name="Burger G."/>
            <person name="Gray M.W."/>
            <person name="Holland P.W.H."/>
            <person name="King N."/>
            <person name="Lang F.B.F."/>
            <person name="Roger A.J."/>
            <person name="Ruiz-Trillo I."/>
            <person name="Lander E."/>
            <person name="Nusbaum C."/>
        </authorList>
    </citation>
    <scope>NUCLEOTIDE SEQUENCE [LARGE SCALE GENOMIC DNA]</scope>
    <source>
        <strain evidence="7 8">DAOM BR117</strain>
    </source>
</reference>
<feature type="transmembrane region" description="Helical" evidence="6">
    <location>
        <begin position="214"/>
        <end position="231"/>
    </location>
</feature>
<dbReference type="STRING" id="645134.A0A0L0HN93"/>
<proteinExistence type="inferred from homology"/>
<evidence type="ECO:0000256" key="1">
    <source>
        <dbReference type="ARBA" id="ARBA00004141"/>
    </source>
</evidence>
<evidence type="ECO:0000256" key="5">
    <source>
        <dbReference type="ARBA" id="ARBA00023136"/>
    </source>
</evidence>
<feature type="transmembrane region" description="Helical" evidence="6">
    <location>
        <begin position="175"/>
        <end position="193"/>
    </location>
</feature>
<keyword evidence="8" id="KW-1185">Reference proteome</keyword>
<dbReference type="InParanoid" id="A0A0L0HN93"/>
<evidence type="ECO:0008006" key="9">
    <source>
        <dbReference type="Google" id="ProtNLM"/>
    </source>
</evidence>
<feature type="transmembrane region" description="Helical" evidence="6">
    <location>
        <begin position="37"/>
        <end position="56"/>
    </location>
</feature>
<accession>A0A0L0HN93</accession>
<keyword evidence="3 6" id="KW-0812">Transmembrane</keyword>